<protein>
    <submittedName>
        <fullName evidence="1">Uncharacterized protein</fullName>
    </submittedName>
</protein>
<evidence type="ECO:0000313" key="1">
    <source>
        <dbReference type="EMBL" id="GLI55797.1"/>
    </source>
</evidence>
<reference evidence="1" key="1">
    <citation type="submission" date="2022-12" db="EMBL/GenBank/DDBJ databases">
        <title>Reference genome sequencing for broad-spectrum identification of bacterial and archaeal isolates by mass spectrometry.</title>
        <authorList>
            <person name="Sekiguchi Y."/>
            <person name="Tourlousse D.M."/>
        </authorList>
    </citation>
    <scope>NUCLEOTIDE SEQUENCE</scope>
    <source>
        <strain evidence="1">10succ1</strain>
    </source>
</reference>
<evidence type="ECO:0000313" key="2">
    <source>
        <dbReference type="Proteomes" id="UP001144471"/>
    </source>
</evidence>
<sequence>MTIKNIQTTLNSSVSLLSSHFNLPADYAFLKKVPLIKDFAQPTLQFSKKRKRFIQVKESPLSGVSINEKQWLCYPAYWNSKLTYIYIHENQLSQGLAFCNLFERAHIDVSAVVPEVIYLFGMRDFNSELPTLFHRDIQNDITLIY</sequence>
<name>A0A9W6GLJ9_9FUSO</name>
<gene>
    <name evidence="1" type="ORF">PM10SUCC1_13110</name>
</gene>
<dbReference type="AlphaFoldDB" id="A0A9W6GLJ9"/>
<dbReference type="EMBL" id="BSDY01000005">
    <property type="protein sequence ID" value="GLI55797.1"/>
    <property type="molecule type" value="Genomic_DNA"/>
</dbReference>
<proteinExistence type="predicted"/>
<organism evidence="1 2">
    <name type="scientific">Propionigenium maris DSM 9537</name>
    <dbReference type="NCBI Taxonomy" id="1123000"/>
    <lineage>
        <taxon>Bacteria</taxon>
        <taxon>Fusobacteriati</taxon>
        <taxon>Fusobacteriota</taxon>
        <taxon>Fusobacteriia</taxon>
        <taxon>Fusobacteriales</taxon>
        <taxon>Fusobacteriaceae</taxon>
        <taxon>Propionigenium</taxon>
    </lineage>
</organism>
<comment type="caution">
    <text evidence="1">The sequence shown here is derived from an EMBL/GenBank/DDBJ whole genome shotgun (WGS) entry which is preliminary data.</text>
</comment>
<dbReference type="RefSeq" id="WP_281834510.1">
    <property type="nucleotide sequence ID" value="NZ_BSDY01000005.1"/>
</dbReference>
<keyword evidence="2" id="KW-1185">Reference proteome</keyword>
<accession>A0A9W6GLJ9</accession>
<dbReference type="Proteomes" id="UP001144471">
    <property type="component" value="Unassembled WGS sequence"/>
</dbReference>